<name>A0A392MZD6_9FABA</name>
<feature type="region of interest" description="Disordered" evidence="1">
    <location>
        <begin position="47"/>
        <end position="72"/>
    </location>
</feature>
<feature type="non-terminal residue" evidence="2">
    <location>
        <position position="1"/>
    </location>
</feature>
<reference evidence="2 3" key="1">
    <citation type="journal article" date="2018" name="Front. Plant Sci.">
        <title>Red Clover (Trifolium pratense) and Zigzag Clover (T. medium) - A Picture of Genomic Similarities and Differences.</title>
        <authorList>
            <person name="Dluhosova J."/>
            <person name="Istvanek J."/>
            <person name="Nedelnik J."/>
            <person name="Repkova J."/>
        </authorList>
    </citation>
    <scope>NUCLEOTIDE SEQUENCE [LARGE SCALE GENOMIC DNA]</scope>
    <source>
        <strain evidence="3">cv. 10/8</strain>
        <tissue evidence="2">Leaf</tissue>
    </source>
</reference>
<dbReference type="Proteomes" id="UP000265520">
    <property type="component" value="Unassembled WGS sequence"/>
</dbReference>
<dbReference type="AlphaFoldDB" id="A0A392MZD6"/>
<protein>
    <submittedName>
        <fullName evidence="2">Uncharacterized protein</fullName>
    </submittedName>
</protein>
<evidence type="ECO:0000256" key="1">
    <source>
        <dbReference type="SAM" id="MobiDB-lite"/>
    </source>
</evidence>
<evidence type="ECO:0000313" key="2">
    <source>
        <dbReference type="EMBL" id="MCH92692.1"/>
    </source>
</evidence>
<proteinExistence type="predicted"/>
<organism evidence="2 3">
    <name type="scientific">Trifolium medium</name>
    <dbReference type="NCBI Taxonomy" id="97028"/>
    <lineage>
        <taxon>Eukaryota</taxon>
        <taxon>Viridiplantae</taxon>
        <taxon>Streptophyta</taxon>
        <taxon>Embryophyta</taxon>
        <taxon>Tracheophyta</taxon>
        <taxon>Spermatophyta</taxon>
        <taxon>Magnoliopsida</taxon>
        <taxon>eudicotyledons</taxon>
        <taxon>Gunneridae</taxon>
        <taxon>Pentapetalae</taxon>
        <taxon>rosids</taxon>
        <taxon>fabids</taxon>
        <taxon>Fabales</taxon>
        <taxon>Fabaceae</taxon>
        <taxon>Papilionoideae</taxon>
        <taxon>50 kb inversion clade</taxon>
        <taxon>NPAAA clade</taxon>
        <taxon>Hologalegina</taxon>
        <taxon>IRL clade</taxon>
        <taxon>Trifolieae</taxon>
        <taxon>Trifolium</taxon>
    </lineage>
</organism>
<keyword evidence="3" id="KW-1185">Reference proteome</keyword>
<comment type="caution">
    <text evidence="2">The sequence shown here is derived from an EMBL/GenBank/DDBJ whole genome shotgun (WGS) entry which is preliminary data.</text>
</comment>
<accession>A0A392MZD6</accession>
<dbReference type="EMBL" id="LXQA010023230">
    <property type="protein sequence ID" value="MCH92692.1"/>
    <property type="molecule type" value="Genomic_DNA"/>
</dbReference>
<sequence length="72" mass="7927">VRMAEEQPQPSVPNRRVVDLSWVADEPRHTVSIYADMFTDIQNSRKIGKSVSPPRGVGFVVSGTRAPSQCTS</sequence>
<evidence type="ECO:0000313" key="3">
    <source>
        <dbReference type="Proteomes" id="UP000265520"/>
    </source>
</evidence>
<gene>
    <name evidence="2" type="ORF">A2U01_0013633</name>
</gene>